<dbReference type="OrthoDB" id="6078385at2"/>
<dbReference type="GO" id="GO:0016020">
    <property type="term" value="C:membrane"/>
    <property type="evidence" value="ECO:0007669"/>
    <property type="project" value="InterPro"/>
</dbReference>
<evidence type="ECO:0000256" key="1">
    <source>
        <dbReference type="SAM" id="Phobius"/>
    </source>
</evidence>
<accession>A0A095TW22</accession>
<feature type="transmembrane region" description="Helical" evidence="1">
    <location>
        <begin position="12"/>
        <end position="37"/>
    </location>
</feature>
<dbReference type="STRING" id="1177154.Y5S_00230"/>
<feature type="transmembrane region" description="Helical" evidence="1">
    <location>
        <begin position="43"/>
        <end position="60"/>
    </location>
</feature>
<keyword evidence="1" id="KW-1133">Transmembrane helix</keyword>
<keyword evidence="1" id="KW-0812">Transmembrane</keyword>
<dbReference type="AlphaFoldDB" id="A0A095TW22"/>
<organism evidence="2 3">
    <name type="scientific">Alcanivorax nanhaiticus</name>
    <dbReference type="NCBI Taxonomy" id="1177154"/>
    <lineage>
        <taxon>Bacteria</taxon>
        <taxon>Pseudomonadati</taxon>
        <taxon>Pseudomonadota</taxon>
        <taxon>Gammaproteobacteria</taxon>
        <taxon>Oceanospirillales</taxon>
        <taxon>Alcanivoracaceae</taxon>
        <taxon>Alcanivorax</taxon>
    </lineage>
</organism>
<evidence type="ECO:0008006" key="4">
    <source>
        <dbReference type="Google" id="ProtNLM"/>
    </source>
</evidence>
<name>A0A095TW22_9GAMM</name>
<feature type="transmembrane region" description="Helical" evidence="1">
    <location>
        <begin position="72"/>
        <end position="89"/>
    </location>
</feature>
<dbReference type="Pfam" id="PF03203">
    <property type="entry name" value="MerC"/>
    <property type="match status" value="1"/>
</dbReference>
<evidence type="ECO:0000313" key="2">
    <source>
        <dbReference type="EMBL" id="KGD66563.1"/>
    </source>
</evidence>
<dbReference type="InterPro" id="IPR004891">
    <property type="entry name" value="Mercury-R_MerC"/>
</dbReference>
<dbReference type="eggNOG" id="ENOG5033B8R">
    <property type="taxonomic scope" value="Bacteria"/>
</dbReference>
<dbReference type="GO" id="GO:0015097">
    <property type="term" value="F:mercury ion transmembrane transporter activity"/>
    <property type="evidence" value="ECO:0007669"/>
    <property type="project" value="InterPro"/>
</dbReference>
<comment type="caution">
    <text evidence="2">The sequence shown here is derived from an EMBL/GenBank/DDBJ whole genome shotgun (WGS) entry which is preliminary data.</text>
</comment>
<keyword evidence="3" id="KW-1185">Reference proteome</keyword>
<sequence length="137" mass="14583">MLRSRLDMAAIALSGICMIHCVASVAGLFAIGLLSAFGHVDEIFHLTMLAFIVPVSALAIGAGYRRHRRLRVLLPGLLALAGLCLLAVLEGAMHGTLWEPVLTSLVGVCLVVTHLGNIRACRNCEGHDDTSKQRCAV</sequence>
<keyword evidence="1" id="KW-0472">Membrane</keyword>
<dbReference type="RefSeq" id="WP_035229564.1">
    <property type="nucleotide sequence ID" value="NZ_ARXV01000001.1"/>
</dbReference>
<reference evidence="2 3" key="1">
    <citation type="submission" date="2012-09" db="EMBL/GenBank/DDBJ databases">
        <title>Genome Sequence of alkane-degrading Bacterium Alcanivorax sp. 19-m-6.</title>
        <authorList>
            <person name="Lai Q."/>
            <person name="Shao Z."/>
        </authorList>
    </citation>
    <scope>NUCLEOTIDE SEQUENCE [LARGE SCALE GENOMIC DNA]</scope>
    <source>
        <strain evidence="2 3">19-m-6</strain>
    </source>
</reference>
<protein>
    <recommendedName>
        <fullName evidence="4">MerC-like membrane protein</fullName>
    </recommendedName>
</protein>
<dbReference type="Proteomes" id="UP000029444">
    <property type="component" value="Unassembled WGS sequence"/>
</dbReference>
<evidence type="ECO:0000313" key="3">
    <source>
        <dbReference type="Proteomes" id="UP000029444"/>
    </source>
</evidence>
<feature type="transmembrane region" description="Helical" evidence="1">
    <location>
        <begin position="101"/>
        <end position="118"/>
    </location>
</feature>
<proteinExistence type="predicted"/>
<dbReference type="EMBL" id="ARXV01000001">
    <property type="protein sequence ID" value="KGD66563.1"/>
    <property type="molecule type" value="Genomic_DNA"/>
</dbReference>
<dbReference type="PATRIC" id="fig|1177154.3.peg.233"/>
<gene>
    <name evidence="2" type="ORF">Y5S_00230</name>
</gene>